<dbReference type="InterPro" id="IPR036737">
    <property type="entry name" value="OmpA-like_sf"/>
</dbReference>
<accession>A0ABW3C9J9</accession>
<feature type="transmembrane region" description="Helical" evidence="1">
    <location>
        <begin position="203"/>
        <end position="224"/>
    </location>
</feature>
<dbReference type="EMBL" id="JBHTIK010000015">
    <property type="protein sequence ID" value="MFD0850560.1"/>
    <property type="molecule type" value="Genomic_DNA"/>
</dbReference>
<dbReference type="SUPFAM" id="SSF103088">
    <property type="entry name" value="OmpA-like"/>
    <property type="match status" value="1"/>
</dbReference>
<keyword evidence="1" id="KW-1133">Transmembrane helix</keyword>
<gene>
    <name evidence="2" type="ORF">ACFQ00_19700</name>
</gene>
<feature type="transmembrane region" description="Helical" evidence="1">
    <location>
        <begin position="111"/>
        <end position="131"/>
    </location>
</feature>
<evidence type="ECO:0000313" key="3">
    <source>
        <dbReference type="Proteomes" id="UP001597124"/>
    </source>
</evidence>
<name>A0ABW3C9J9_SPHXN</name>
<feature type="transmembrane region" description="Helical" evidence="1">
    <location>
        <begin position="245"/>
        <end position="267"/>
    </location>
</feature>
<feature type="transmembrane region" description="Helical" evidence="1">
    <location>
        <begin position="58"/>
        <end position="75"/>
    </location>
</feature>
<comment type="caution">
    <text evidence="2">The sequence shown here is derived from an EMBL/GenBank/DDBJ whole genome shotgun (WGS) entry which is preliminary data.</text>
</comment>
<dbReference type="InterPro" id="IPR005240">
    <property type="entry name" value="DUF389"/>
</dbReference>
<feature type="transmembrane region" description="Helical" evidence="1">
    <location>
        <begin position="151"/>
        <end position="169"/>
    </location>
</feature>
<dbReference type="Proteomes" id="UP001597124">
    <property type="component" value="Unassembled WGS sequence"/>
</dbReference>
<organism evidence="2 3">
    <name type="scientific">Sphingosinicella xenopeptidilytica</name>
    <dbReference type="NCBI Taxonomy" id="364098"/>
    <lineage>
        <taxon>Bacteria</taxon>
        <taxon>Pseudomonadati</taxon>
        <taxon>Pseudomonadota</taxon>
        <taxon>Alphaproteobacteria</taxon>
        <taxon>Sphingomonadales</taxon>
        <taxon>Sphingosinicellaceae</taxon>
        <taxon>Sphingosinicella</taxon>
    </lineage>
</organism>
<feature type="transmembrane region" description="Helical" evidence="1">
    <location>
        <begin position="81"/>
        <end position="99"/>
    </location>
</feature>
<dbReference type="Gene3D" id="3.30.1330.60">
    <property type="entry name" value="OmpA-like domain"/>
    <property type="match status" value="1"/>
</dbReference>
<dbReference type="PANTHER" id="PTHR20992">
    <property type="entry name" value="AT15442P-RELATED"/>
    <property type="match status" value="1"/>
</dbReference>
<feature type="transmembrane region" description="Helical" evidence="1">
    <location>
        <begin position="176"/>
        <end position="197"/>
    </location>
</feature>
<dbReference type="PANTHER" id="PTHR20992:SF9">
    <property type="entry name" value="AT15442P-RELATED"/>
    <property type="match status" value="1"/>
</dbReference>
<evidence type="ECO:0000313" key="2">
    <source>
        <dbReference type="EMBL" id="MFD0850560.1"/>
    </source>
</evidence>
<dbReference type="RefSeq" id="WP_381495073.1">
    <property type="nucleotide sequence ID" value="NZ_JBHTIK010000015.1"/>
</dbReference>
<proteinExistence type="predicted"/>
<keyword evidence="1" id="KW-0472">Membrane</keyword>
<sequence>MDSKTRTGMKARIDRTLHHASTLWRRQRAYWRRSVVRSVNHAEVAAKLDGEAHWSARFGFMLIMSAGIAVLGLLLSSPAVVIGAMLISPLMGPIMALGFSLARFNLAEAKLALTTLGIGVAAAVAFCALVVYLSPLQAVTSEILARTRPNFFDLLVAIFSALAGAYAVIRGRGETIVGVAIATALMPPLAVVGYGLATLNGTVFFGALGLFMTNLLAIALSAAVMAKMYGFGTAMSDRSTRIQTIGILGIFAVLSVPLLFSLHQIAWEALASRLTREAIGAYFGPDARVSQLEMDFSAEPIVARATVQTPQRRYDADQQISARLRARLDEPVAINLAQILVDSDATLKEREQRELETAKRAQGESLRKATEADAQQVAAELAILGAQSPSAVNVDLARRFASMTAEAMPGIRLPAWRALETRVAVRHPGWTVMVVPPVGQLPLIPFDEDAATLSPKGVEAVVDAAWALKRWGITTVLVNGRVASGEADSGDARDKLAEDRAAAVAAALGERGIKVASRSATSGTIQNAAEDEYGRSALRSVELVPDTLAEPPSAAR</sequence>
<keyword evidence="3" id="KW-1185">Reference proteome</keyword>
<protein>
    <submittedName>
        <fullName evidence="2">DUF389 domain-containing protein</fullName>
    </submittedName>
</protein>
<dbReference type="Pfam" id="PF04087">
    <property type="entry name" value="DUF389"/>
    <property type="match status" value="1"/>
</dbReference>
<evidence type="ECO:0000256" key="1">
    <source>
        <dbReference type="SAM" id="Phobius"/>
    </source>
</evidence>
<reference evidence="3" key="1">
    <citation type="journal article" date="2019" name="Int. J. Syst. Evol. Microbiol.">
        <title>The Global Catalogue of Microorganisms (GCM) 10K type strain sequencing project: providing services to taxonomists for standard genome sequencing and annotation.</title>
        <authorList>
            <consortium name="The Broad Institute Genomics Platform"/>
            <consortium name="The Broad Institute Genome Sequencing Center for Infectious Disease"/>
            <person name="Wu L."/>
            <person name="Ma J."/>
        </authorList>
    </citation>
    <scope>NUCLEOTIDE SEQUENCE [LARGE SCALE GENOMIC DNA]</scope>
    <source>
        <strain evidence="3">CCUG 52537</strain>
    </source>
</reference>
<keyword evidence="1" id="KW-0812">Transmembrane</keyword>